<dbReference type="Gene3D" id="3.30.830.10">
    <property type="entry name" value="Metalloenzyme, LuxS/M16 peptidase-like"/>
    <property type="match status" value="4"/>
</dbReference>
<accession>A0A835M7E9</accession>
<dbReference type="Pfam" id="PF08367">
    <property type="entry name" value="M16C_assoc"/>
    <property type="match status" value="1"/>
</dbReference>
<evidence type="ECO:0000259" key="10">
    <source>
        <dbReference type="SMART" id="SM01264"/>
    </source>
</evidence>
<dbReference type="SMART" id="SM01264">
    <property type="entry name" value="M16C_associated"/>
    <property type="match status" value="1"/>
</dbReference>
<dbReference type="Proteomes" id="UP000631114">
    <property type="component" value="Unassembled WGS sequence"/>
</dbReference>
<protein>
    <recommendedName>
        <fullName evidence="10">Peptidase M16C associated domain-containing protein</fullName>
    </recommendedName>
</protein>
<keyword evidence="5" id="KW-0479">Metal-binding</keyword>
<evidence type="ECO:0000256" key="2">
    <source>
        <dbReference type="ARBA" id="ARBA00004173"/>
    </source>
</evidence>
<evidence type="ECO:0000256" key="4">
    <source>
        <dbReference type="ARBA" id="ARBA00022670"/>
    </source>
</evidence>
<dbReference type="GO" id="GO:0009507">
    <property type="term" value="C:chloroplast"/>
    <property type="evidence" value="ECO:0007669"/>
    <property type="project" value="TreeGrafter"/>
</dbReference>
<evidence type="ECO:0000256" key="1">
    <source>
        <dbReference type="ARBA" id="ARBA00001947"/>
    </source>
</evidence>
<feature type="domain" description="Peptidase M16C associated" evidence="10">
    <location>
        <begin position="547"/>
        <end position="796"/>
    </location>
</feature>
<dbReference type="FunFam" id="3.30.830.10:FF:000034">
    <property type="entry name" value="presequence protease 1, chloroplastic/mitochondrial"/>
    <property type="match status" value="1"/>
</dbReference>
<dbReference type="GO" id="GO:0016485">
    <property type="term" value="P:protein processing"/>
    <property type="evidence" value="ECO:0007669"/>
    <property type="project" value="TreeGrafter"/>
</dbReference>
<dbReference type="GO" id="GO:0004222">
    <property type="term" value="F:metalloendopeptidase activity"/>
    <property type="evidence" value="ECO:0007669"/>
    <property type="project" value="TreeGrafter"/>
</dbReference>
<dbReference type="InterPro" id="IPR011765">
    <property type="entry name" value="Pept_M16_N"/>
</dbReference>
<dbReference type="AlphaFoldDB" id="A0A835M7E9"/>
<evidence type="ECO:0000256" key="6">
    <source>
        <dbReference type="ARBA" id="ARBA00022801"/>
    </source>
</evidence>
<keyword evidence="4" id="KW-0645">Protease</keyword>
<dbReference type="Pfam" id="PF00675">
    <property type="entry name" value="Peptidase_M16"/>
    <property type="match status" value="1"/>
</dbReference>
<dbReference type="FunFam" id="3.30.830.10:FF:000009">
    <property type="entry name" value="Presequence protease, mitochondrial"/>
    <property type="match status" value="1"/>
</dbReference>
<evidence type="ECO:0000256" key="7">
    <source>
        <dbReference type="ARBA" id="ARBA00022833"/>
    </source>
</evidence>
<comment type="similarity">
    <text evidence="3">Belongs to the peptidase M16 family. PreP subfamily.</text>
</comment>
<dbReference type="InterPro" id="IPR013578">
    <property type="entry name" value="Peptidase_M16C_assoc"/>
</dbReference>
<evidence type="ECO:0000256" key="8">
    <source>
        <dbReference type="ARBA" id="ARBA00023049"/>
    </source>
</evidence>
<proteinExistence type="inferred from homology"/>
<dbReference type="PANTHER" id="PTHR43016">
    <property type="entry name" value="PRESEQUENCE PROTEASE"/>
    <property type="match status" value="1"/>
</dbReference>
<dbReference type="Pfam" id="PF22516">
    <property type="entry name" value="PreP_C"/>
    <property type="match status" value="2"/>
</dbReference>
<evidence type="ECO:0000313" key="11">
    <source>
        <dbReference type="EMBL" id="KAF9622493.1"/>
    </source>
</evidence>
<dbReference type="InterPro" id="IPR007863">
    <property type="entry name" value="Peptidase_M16_C"/>
</dbReference>
<keyword evidence="7" id="KW-0862">Zinc</keyword>
<name>A0A835M7E9_9MAGN</name>
<evidence type="ECO:0000256" key="5">
    <source>
        <dbReference type="ARBA" id="ARBA00022723"/>
    </source>
</evidence>
<keyword evidence="6" id="KW-0378">Hydrolase</keyword>
<reference evidence="11 12" key="1">
    <citation type="submission" date="2020-10" db="EMBL/GenBank/DDBJ databases">
        <title>The Coptis chinensis genome and diversification of protoberbering-type alkaloids.</title>
        <authorList>
            <person name="Wang B."/>
            <person name="Shu S."/>
            <person name="Song C."/>
            <person name="Liu Y."/>
        </authorList>
    </citation>
    <scope>NUCLEOTIDE SEQUENCE [LARGE SCALE GENOMIC DNA]</scope>
    <source>
        <strain evidence="11">HL-2020</strain>
        <tissue evidence="11">Leaf</tissue>
    </source>
</reference>
<evidence type="ECO:0000313" key="12">
    <source>
        <dbReference type="Proteomes" id="UP000631114"/>
    </source>
</evidence>
<comment type="cofactor">
    <cofactor evidence="1">
        <name>Zn(2+)</name>
        <dbReference type="ChEBI" id="CHEBI:29105"/>
    </cofactor>
</comment>
<organism evidence="11 12">
    <name type="scientific">Coptis chinensis</name>
    <dbReference type="NCBI Taxonomy" id="261450"/>
    <lineage>
        <taxon>Eukaryota</taxon>
        <taxon>Viridiplantae</taxon>
        <taxon>Streptophyta</taxon>
        <taxon>Embryophyta</taxon>
        <taxon>Tracheophyta</taxon>
        <taxon>Spermatophyta</taxon>
        <taxon>Magnoliopsida</taxon>
        <taxon>Ranunculales</taxon>
        <taxon>Ranunculaceae</taxon>
        <taxon>Coptidoideae</taxon>
        <taxon>Coptis</taxon>
    </lineage>
</organism>
<keyword evidence="12" id="KW-1185">Reference proteome</keyword>
<dbReference type="InterPro" id="IPR011249">
    <property type="entry name" value="Metalloenz_LuxS/M16"/>
</dbReference>
<dbReference type="GO" id="GO:0046872">
    <property type="term" value="F:metal ion binding"/>
    <property type="evidence" value="ECO:0007669"/>
    <property type="project" value="UniProtKB-KW"/>
</dbReference>
<dbReference type="PANTHER" id="PTHR43016:SF13">
    <property type="entry name" value="PRESEQUENCE PROTEASE, MITOCHONDRIAL"/>
    <property type="match status" value="1"/>
</dbReference>
<dbReference type="EMBL" id="JADFTS010000002">
    <property type="protein sequence ID" value="KAF9622493.1"/>
    <property type="molecule type" value="Genomic_DNA"/>
</dbReference>
<dbReference type="InterPro" id="IPR055130">
    <property type="entry name" value="PreP_C"/>
</dbReference>
<dbReference type="Pfam" id="PF05193">
    <property type="entry name" value="Peptidase_M16_C"/>
    <property type="match status" value="1"/>
</dbReference>
<dbReference type="SUPFAM" id="SSF63411">
    <property type="entry name" value="LuxS/MPP-like metallohydrolase"/>
    <property type="match status" value="4"/>
</dbReference>
<evidence type="ECO:0000256" key="3">
    <source>
        <dbReference type="ARBA" id="ARBA00007575"/>
    </source>
</evidence>
<evidence type="ECO:0000256" key="9">
    <source>
        <dbReference type="ARBA" id="ARBA00023128"/>
    </source>
</evidence>
<dbReference type="GO" id="GO:0005739">
    <property type="term" value="C:mitochondrion"/>
    <property type="evidence" value="ECO:0007669"/>
    <property type="project" value="UniProtKB-SubCell"/>
</dbReference>
<comment type="subcellular location">
    <subcellularLocation>
        <location evidence="2">Mitochondrion</location>
    </subcellularLocation>
</comment>
<comment type="caution">
    <text evidence="11">The sequence shown here is derived from an EMBL/GenBank/DDBJ whole genome shotgun (WGS) entry which is preliminary data.</text>
</comment>
<keyword evidence="8" id="KW-0482">Metalloprotease</keyword>
<sequence>MERVALVRFLTCSSSSLVRNRLLSRSSRKCFTRKISSSSSITRRNSTCTSLRHNLKQLSSFHFKKHNFSSLSVNAVSTSPNISPDIGGVEDEAAEKLGFEKVSEQVINECKSKAVLFRHKKTGCEVMSVSNDDENKVFGIVFRTPPKDSTGIPHILEHSVLCGSRKYPLKEPFVELLKGSLNTFLNAFTYPDRTCYPVASTNTKDFYNLVDVYLDAVFFPKCVEDFQTFQQEGWHYELNNPSEDISFKGVVFNEMKGVYSQPDNILGRTAQQALFPDNTYGVDSGGDPNVIPKLTFEEFQEFHRKYYHPSNARIWFYGDDDLIERLRILSANDSKVELQKLFSKPVKIVQKYPAGEEGDLKKKHMVCLNWLLSEKPLDMETELTLGFLDHLMLGTPASPLRRILLESGLGEAIVGGGVEDELLQPQFSIGLKGVSDEDIQKVEDLIMSTLKKLAEEGFDSEAVEASMNTIEFSLRENNTGSFPRGLSLMLRSMGKWIYDQDPFEPLKYEEPLKSLKARIAEEGSKAVFSPLIQKFILNNSHCVTVEMQPDPEKASRDEAAEKEVLEKVKASMTEEDLAELARATQELRLKQETPDTPEALRSVPSLSLNDIPKTPIQVPIEVGDINGVKVLKHDLFTNDVLYSEVVFNMGSLKQELLPLVPLFCQSLLEMGTEDMDFVQLNQLIGRKTGGISVYPFTSSVRGKEDPCSHIIVRGKSMAGRAEDLFHLVNRVLQDVQFTNQQRFKQFVSQSKARMENRLRGSGHGIAAARMDGKLNVAGWVAEQMGGISYLEFLKVLEEKVDDDWPEISSSLDEIRKSLLSKNGCLVNLTADGKNLSNSEKYVSKFLDLLPCTPSNERTSWDARLSPGNEAIVIPTQVNYVGKAGNIYETGYQLNGSAYVISKHISNTWLWDRVRVSGGAYGGFCDFDTHSVSFVFYTRILYPVNCVSLSDATLSAFSLLRHLLGITEEERQKRREEILSTSLLDFKQFADAVEAVKDKGVVVAVASPDDVAAANGELSGFFEVKKAL</sequence>
<gene>
    <name evidence="11" type="ORF">IFM89_031897</name>
</gene>
<dbReference type="OrthoDB" id="10250783at2759"/>
<keyword evidence="9" id="KW-0496">Mitochondrion</keyword>